<dbReference type="PROSITE" id="PS51166">
    <property type="entry name" value="CBM20"/>
    <property type="match status" value="1"/>
</dbReference>
<sequence>AEAGAEERASGKAKREPKEKEARGRPKKGPQRAAAEPQEAREPQGLLSSAAGAPPPAQGPAALVAAQQEEEEEEEEEGGLGGGGASPSASAAAQDPTLGADGMAGGGCAIGSAAQDGTRAAADVAGIDITFSVAADVEPGVSVRVVGSADALGRWEPEQGVRMHAVRSTSGTFWSATARLPGGSESLGSVEYKFVKVLHNGDVTWEGCGNRKVSVTDLCAARAAAPMFGEDPGHTGGARRASMGHSEAVAGDAEEFHEAVEDTAGNDSDEAPDEWAGPEEEGAQVDEEGRRVAQAPPGTEKQPEGKKGWFGWWK</sequence>
<dbReference type="PANTHER" id="PTHR15048">
    <property type="entry name" value="STARCH-BINDING DOMAIN-CONTAINING PROTEIN 1"/>
    <property type="match status" value="1"/>
</dbReference>
<dbReference type="EMBL" id="CAUYUJ010005054">
    <property type="protein sequence ID" value="CAK0812091.1"/>
    <property type="molecule type" value="Genomic_DNA"/>
</dbReference>
<organism evidence="3 4">
    <name type="scientific">Prorocentrum cordatum</name>
    <dbReference type="NCBI Taxonomy" id="2364126"/>
    <lineage>
        <taxon>Eukaryota</taxon>
        <taxon>Sar</taxon>
        <taxon>Alveolata</taxon>
        <taxon>Dinophyceae</taxon>
        <taxon>Prorocentrales</taxon>
        <taxon>Prorocentraceae</taxon>
        <taxon>Prorocentrum</taxon>
    </lineage>
</organism>
<dbReference type="InterPro" id="IPR002044">
    <property type="entry name" value="CBM20"/>
</dbReference>
<dbReference type="Gene3D" id="2.60.40.10">
    <property type="entry name" value="Immunoglobulins"/>
    <property type="match status" value="1"/>
</dbReference>
<dbReference type="SUPFAM" id="SSF49452">
    <property type="entry name" value="Starch-binding domain-like"/>
    <property type="match status" value="1"/>
</dbReference>
<evidence type="ECO:0000313" key="3">
    <source>
        <dbReference type="EMBL" id="CAK0812091.1"/>
    </source>
</evidence>
<evidence type="ECO:0000259" key="2">
    <source>
        <dbReference type="PROSITE" id="PS51166"/>
    </source>
</evidence>
<feature type="region of interest" description="Disordered" evidence="1">
    <location>
        <begin position="227"/>
        <end position="314"/>
    </location>
</feature>
<feature type="domain" description="CBM20" evidence="2">
    <location>
        <begin position="121"/>
        <end position="230"/>
    </location>
</feature>
<evidence type="ECO:0000256" key="1">
    <source>
        <dbReference type="SAM" id="MobiDB-lite"/>
    </source>
</evidence>
<reference evidence="3" key="1">
    <citation type="submission" date="2023-10" db="EMBL/GenBank/DDBJ databases">
        <authorList>
            <person name="Chen Y."/>
            <person name="Shah S."/>
            <person name="Dougan E. K."/>
            <person name="Thang M."/>
            <person name="Chan C."/>
        </authorList>
    </citation>
    <scope>NUCLEOTIDE SEQUENCE [LARGE SCALE GENOMIC DNA]</scope>
</reference>
<feature type="compositionally biased region" description="Low complexity" evidence="1">
    <location>
        <begin position="31"/>
        <end position="52"/>
    </location>
</feature>
<dbReference type="Pfam" id="PF00686">
    <property type="entry name" value="CBM_20"/>
    <property type="match status" value="1"/>
</dbReference>
<proteinExistence type="predicted"/>
<keyword evidence="4" id="KW-1185">Reference proteome</keyword>
<name>A0ABN9R0A1_9DINO</name>
<feature type="compositionally biased region" description="Acidic residues" evidence="1">
    <location>
        <begin position="267"/>
        <end position="286"/>
    </location>
</feature>
<dbReference type="PANTHER" id="PTHR15048:SF0">
    <property type="entry name" value="STARCH-BINDING DOMAIN-CONTAINING PROTEIN 1"/>
    <property type="match status" value="1"/>
</dbReference>
<feature type="compositionally biased region" description="Acidic residues" evidence="1">
    <location>
        <begin position="68"/>
        <end position="78"/>
    </location>
</feature>
<dbReference type="Proteomes" id="UP001189429">
    <property type="component" value="Unassembled WGS sequence"/>
</dbReference>
<dbReference type="InterPro" id="IPR013783">
    <property type="entry name" value="Ig-like_fold"/>
</dbReference>
<evidence type="ECO:0000313" key="4">
    <source>
        <dbReference type="Proteomes" id="UP001189429"/>
    </source>
</evidence>
<dbReference type="InterPro" id="IPR013784">
    <property type="entry name" value="Carb-bd-like_fold"/>
</dbReference>
<feature type="compositionally biased region" description="Basic and acidic residues" evidence="1">
    <location>
        <begin position="1"/>
        <end position="24"/>
    </location>
</feature>
<accession>A0ABN9R0A1</accession>
<gene>
    <name evidence="3" type="ORF">PCOR1329_LOCUS16470</name>
</gene>
<dbReference type="SMART" id="SM01065">
    <property type="entry name" value="CBM_2"/>
    <property type="match status" value="1"/>
</dbReference>
<protein>
    <recommendedName>
        <fullName evidence="2">CBM20 domain-containing protein</fullName>
    </recommendedName>
</protein>
<feature type="region of interest" description="Disordered" evidence="1">
    <location>
        <begin position="1"/>
        <end position="98"/>
    </location>
</feature>
<comment type="caution">
    <text evidence="3">The sequence shown here is derived from an EMBL/GenBank/DDBJ whole genome shotgun (WGS) entry which is preliminary data.</text>
</comment>
<feature type="non-terminal residue" evidence="3">
    <location>
        <position position="1"/>
    </location>
</feature>